<feature type="short sequence motif" description="'KMSKS' region" evidence="11">
    <location>
        <begin position="514"/>
        <end position="518"/>
    </location>
</feature>
<dbReference type="InterPro" id="IPR019499">
    <property type="entry name" value="Val-tRNA_synth_tRNA-bd"/>
</dbReference>
<comment type="domain">
    <text evidence="11">The C-terminal coiled-coil domain is crucial for aminoacylation activity.</text>
</comment>
<dbReference type="SUPFAM" id="SSF52374">
    <property type="entry name" value="Nucleotidylyl transferase"/>
    <property type="match status" value="1"/>
</dbReference>
<dbReference type="InterPro" id="IPR037118">
    <property type="entry name" value="Val-tRNA_synth_C_sf"/>
</dbReference>
<dbReference type="InterPro" id="IPR009008">
    <property type="entry name" value="Val/Leu/Ile-tRNA-synth_edit"/>
</dbReference>
<evidence type="ECO:0000259" key="13">
    <source>
        <dbReference type="Pfam" id="PF08264"/>
    </source>
</evidence>
<comment type="subcellular location">
    <subcellularLocation>
        <location evidence="1 11">Cytoplasm</location>
    </subcellularLocation>
</comment>
<comment type="subunit">
    <text evidence="2 11">Monomer.</text>
</comment>
<feature type="short sequence motif" description="'HIGH' region" evidence="11">
    <location>
        <begin position="41"/>
        <end position="51"/>
    </location>
</feature>
<evidence type="ECO:0000256" key="2">
    <source>
        <dbReference type="ARBA" id="ARBA00011245"/>
    </source>
</evidence>
<dbReference type="InterPro" id="IPR013155">
    <property type="entry name" value="M/V/L/I-tRNA-synth_anticd-bd"/>
</dbReference>
<dbReference type="InterPro" id="IPR009080">
    <property type="entry name" value="tRNAsynth_Ia_anticodon-bd"/>
</dbReference>
<comment type="function">
    <text evidence="11">Catalyzes the attachment of valine to tRNA(Val). As ValRS can inadvertently accommodate and process structurally similar amino acids such as threonine, to avoid such errors, it has a 'posttransfer' editing activity that hydrolyzes mischarged Thr-tRNA(Val) in a tRNA-dependent manner.</text>
</comment>
<dbReference type="EC" id="6.1.1.9" evidence="11"/>
<keyword evidence="9 11" id="KW-0030">Aminoacyl-tRNA synthetase</keyword>
<dbReference type="FunFam" id="3.40.50.620:FF:000032">
    <property type="entry name" value="Valine--tRNA ligase"/>
    <property type="match status" value="1"/>
</dbReference>
<comment type="similarity">
    <text evidence="11">Belongs to the class-I aminoacyl-tRNA synthetase family. ValS type 1 subfamily.</text>
</comment>
<evidence type="ECO:0000259" key="14">
    <source>
        <dbReference type="Pfam" id="PF10458"/>
    </source>
</evidence>
<dbReference type="Pfam" id="PF00133">
    <property type="entry name" value="tRNA-synt_1"/>
    <property type="match status" value="2"/>
</dbReference>
<dbReference type="GO" id="GO:0005829">
    <property type="term" value="C:cytosol"/>
    <property type="evidence" value="ECO:0007669"/>
    <property type="project" value="TreeGrafter"/>
</dbReference>
<dbReference type="CDD" id="cd00817">
    <property type="entry name" value="ValRS_core"/>
    <property type="match status" value="1"/>
</dbReference>
<keyword evidence="8 11" id="KW-0175">Coiled coil</keyword>
<dbReference type="Proteomes" id="UP000032722">
    <property type="component" value="Chromosome"/>
</dbReference>
<proteinExistence type="inferred from homology"/>
<name>A0A0D5ZJC9_9BACT</name>
<dbReference type="EMBL" id="CP011021">
    <property type="protein sequence ID" value="AKA49799.1"/>
    <property type="molecule type" value="Genomic_DNA"/>
</dbReference>
<dbReference type="Pfam" id="PF10458">
    <property type="entry name" value="Val_tRNA-synt_C"/>
    <property type="match status" value="1"/>
</dbReference>
<evidence type="ECO:0000256" key="5">
    <source>
        <dbReference type="ARBA" id="ARBA00022741"/>
    </source>
</evidence>
<protein>
    <recommendedName>
        <fullName evidence="11">Valine--tRNA ligase</fullName>
        <ecNumber evidence="11">6.1.1.9</ecNumber>
    </recommendedName>
    <alternativeName>
        <fullName evidence="11">Valyl-tRNA synthetase</fullName>
        <shortName evidence="11">ValRS</shortName>
    </alternativeName>
</protein>
<dbReference type="Pfam" id="PF08264">
    <property type="entry name" value="Anticodon_1"/>
    <property type="match status" value="1"/>
</dbReference>
<gene>
    <name evidence="11" type="primary">valS</name>
    <name evidence="15" type="ORF">VO56_00715</name>
</gene>
<dbReference type="PANTHER" id="PTHR11946">
    <property type="entry name" value="VALYL-TRNA SYNTHETASES"/>
    <property type="match status" value="1"/>
</dbReference>
<dbReference type="CDD" id="cd07962">
    <property type="entry name" value="Anticodon_Ia_Val"/>
    <property type="match status" value="1"/>
</dbReference>
<dbReference type="Gene3D" id="3.40.50.620">
    <property type="entry name" value="HUPs"/>
    <property type="match status" value="2"/>
</dbReference>
<dbReference type="PATRIC" id="fig|29556.3.peg.141"/>
<feature type="binding site" evidence="11">
    <location>
        <position position="517"/>
    </location>
    <ligand>
        <name>ATP</name>
        <dbReference type="ChEBI" id="CHEBI:30616"/>
    </ligand>
</feature>
<evidence type="ECO:0000256" key="1">
    <source>
        <dbReference type="ARBA" id="ARBA00004496"/>
    </source>
</evidence>
<dbReference type="Gene3D" id="1.10.287.380">
    <property type="entry name" value="Valyl-tRNA synthetase, C-terminal domain"/>
    <property type="match status" value="1"/>
</dbReference>
<keyword evidence="7 11" id="KW-0648">Protein biosynthesis</keyword>
<dbReference type="KEGG" id="mgb:VO56_00715"/>
<dbReference type="NCBIfam" id="NF004349">
    <property type="entry name" value="PRK05729.1"/>
    <property type="match status" value="1"/>
</dbReference>
<dbReference type="SUPFAM" id="SSF50677">
    <property type="entry name" value="ValRS/IleRS/LeuRS editing domain"/>
    <property type="match status" value="1"/>
</dbReference>
<dbReference type="InterPro" id="IPR033705">
    <property type="entry name" value="Anticodon_Ia_Val"/>
</dbReference>
<keyword evidence="4 11" id="KW-0436">Ligase</keyword>
<evidence type="ECO:0000256" key="9">
    <source>
        <dbReference type="ARBA" id="ARBA00023146"/>
    </source>
</evidence>
<reference evidence="15 16" key="1">
    <citation type="journal article" date="2015" name="Genome Announc.">
        <title>Complete Genome Sequence of Mycoplasma meleagridis, a Possible Emerging Pathogen in Chickens.</title>
        <authorList>
            <person name="Abolnik C."/>
        </authorList>
    </citation>
    <scope>NUCLEOTIDE SEQUENCE [LARGE SCALE GENOMIC DNA]</scope>
    <source>
        <strain evidence="15 16">B2096 8B</strain>
    </source>
</reference>
<comment type="catalytic activity">
    <reaction evidence="10 11">
        <text>tRNA(Val) + L-valine + ATP = L-valyl-tRNA(Val) + AMP + diphosphate</text>
        <dbReference type="Rhea" id="RHEA:10704"/>
        <dbReference type="Rhea" id="RHEA-COMP:9672"/>
        <dbReference type="Rhea" id="RHEA-COMP:9708"/>
        <dbReference type="ChEBI" id="CHEBI:30616"/>
        <dbReference type="ChEBI" id="CHEBI:33019"/>
        <dbReference type="ChEBI" id="CHEBI:57762"/>
        <dbReference type="ChEBI" id="CHEBI:78442"/>
        <dbReference type="ChEBI" id="CHEBI:78537"/>
        <dbReference type="ChEBI" id="CHEBI:456215"/>
        <dbReference type="EC" id="6.1.1.9"/>
    </reaction>
</comment>
<dbReference type="NCBIfam" id="TIGR00422">
    <property type="entry name" value="valS"/>
    <property type="match status" value="1"/>
</dbReference>
<dbReference type="InterPro" id="IPR010978">
    <property type="entry name" value="tRNA-bd_arm"/>
</dbReference>
<feature type="domain" description="Aminoacyl-tRNA synthetase class Ia" evidence="12">
    <location>
        <begin position="423"/>
        <end position="554"/>
    </location>
</feature>
<dbReference type="SUPFAM" id="SSF47323">
    <property type="entry name" value="Anticodon-binding domain of a subclass of class I aminoacyl-tRNA synthetases"/>
    <property type="match status" value="1"/>
</dbReference>
<evidence type="ECO:0000313" key="15">
    <source>
        <dbReference type="EMBL" id="AKA49799.1"/>
    </source>
</evidence>
<accession>A0A0D5ZJC9</accession>
<dbReference type="GO" id="GO:0005524">
    <property type="term" value="F:ATP binding"/>
    <property type="evidence" value="ECO:0007669"/>
    <property type="project" value="UniProtKB-UniRule"/>
</dbReference>
<dbReference type="HAMAP" id="MF_02004">
    <property type="entry name" value="Val_tRNA_synth_type1"/>
    <property type="match status" value="1"/>
</dbReference>
<dbReference type="PANTHER" id="PTHR11946:SF93">
    <property type="entry name" value="VALINE--TRNA LIGASE, CHLOROPLASTIC_MITOCHONDRIAL 2"/>
    <property type="match status" value="1"/>
</dbReference>
<organism evidence="16">
    <name type="scientific">Mycoplasmopsis gallinacea</name>
    <dbReference type="NCBI Taxonomy" id="29556"/>
    <lineage>
        <taxon>Bacteria</taxon>
        <taxon>Bacillati</taxon>
        <taxon>Mycoplasmatota</taxon>
        <taxon>Mycoplasmoidales</taxon>
        <taxon>Metamycoplasmataceae</taxon>
        <taxon>Mycoplasmopsis</taxon>
    </lineage>
</organism>
<feature type="domain" description="Methionyl/Valyl/Leucyl/Isoleucyl-tRNA synthetase anticodon-binding" evidence="13">
    <location>
        <begin position="590"/>
        <end position="715"/>
    </location>
</feature>
<dbReference type="GO" id="GO:0004832">
    <property type="term" value="F:valine-tRNA ligase activity"/>
    <property type="evidence" value="ECO:0007669"/>
    <property type="project" value="UniProtKB-UniRule"/>
</dbReference>
<dbReference type="GO" id="GO:0006438">
    <property type="term" value="P:valyl-tRNA aminoacylation"/>
    <property type="evidence" value="ECO:0007669"/>
    <property type="project" value="UniProtKB-UniRule"/>
</dbReference>
<dbReference type="PROSITE" id="PS00178">
    <property type="entry name" value="AA_TRNA_LIGASE_I"/>
    <property type="match status" value="1"/>
</dbReference>
<dbReference type="InterPro" id="IPR002303">
    <property type="entry name" value="Valyl-tRNA_ligase"/>
</dbReference>
<evidence type="ECO:0000313" key="16">
    <source>
        <dbReference type="Proteomes" id="UP000032722"/>
    </source>
</evidence>
<feature type="domain" description="Valyl-tRNA synthetase tRNA-binding arm" evidence="14">
    <location>
        <begin position="773"/>
        <end position="827"/>
    </location>
</feature>
<comment type="domain">
    <text evidence="11">ValRS has two distinct active sites: one for aminoacylation and one for editing. The misactivated threonine is translocated from the active site to the editing site.</text>
</comment>
<evidence type="ECO:0000256" key="7">
    <source>
        <dbReference type="ARBA" id="ARBA00022917"/>
    </source>
</evidence>
<evidence type="ECO:0000256" key="8">
    <source>
        <dbReference type="ARBA" id="ARBA00023054"/>
    </source>
</evidence>
<keyword evidence="5 11" id="KW-0547">Nucleotide-binding</keyword>
<evidence type="ECO:0000256" key="10">
    <source>
        <dbReference type="ARBA" id="ARBA00047552"/>
    </source>
</evidence>
<dbReference type="SUPFAM" id="SSF46589">
    <property type="entry name" value="tRNA-binding arm"/>
    <property type="match status" value="1"/>
</dbReference>
<evidence type="ECO:0000256" key="6">
    <source>
        <dbReference type="ARBA" id="ARBA00022840"/>
    </source>
</evidence>
<evidence type="ECO:0000256" key="4">
    <source>
        <dbReference type="ARBA" id="ARBA00022598"/>
    </source>
</evidence>
<dbReference type="GO" id="GO:0002161">
    <property type="term" value="F:aminoacyl-tRNA deacylase activity"/>
    <property type="evidence" value="ECO:0007669"/>
    <property type="project" value="InterPro"/>
</dbReference>
<dbReference type="Gene3D" id="1.10.730.10">
    <property type="entry name" value="Isoleucyl-tRNA Synthetase, Domain 1"/>
    <property type="match status" value="1"/>
</dbReference>
<dbReference type="InterPro" id="IPR002300">
    <property type="entry name" value="aa-tRNA-synth_Ia"/>
</dbReference>
<dbReference type="InterPro" id="IPR014729">
    <property type="entry name" value="Rossmann-like_a/b/a_fold"/>
</dbReference>
<sequence length="830" mass="97691">MNKTYEHIKVEKGIDSKWQKKRYFSTHDEMKKPFSILLPPPNVTGKLHLGHALDVYIPDTIIRYKKLKNFDVLWLPGMDHAGIATQSKVEDVLYQSTGQTRHDLGREGFVDKVWEWKKEYATLFRKQWSKVGLALDYDRERFTLDKKANKAVLKVFVDLYKKGYIYKGNRAINWDIKLQTALSNIEVVNEPRVQKMYYIKYPLLNSNDHLTIATVRTETLLSDVAVVYNPKDVRYKHLKNAQVVHPITKKIIPLIADEYVDPNFGSGLMKLSAHAEVDIDIIQKHGLEINETIDKNGIIVSDIERFNGLERFVAREEIAKFLDENNLLEKVEETTSNVAISDRSKTVVETLVMPQWFVKMDHFRDLILDNLKSKEAVKFFPKRFRETLKKWMDNVHDWAISRQLWWGHRIPVWYDQDGNMKVQVKSPGKNWTQDSDVLDTWFSSGLAPFVFMNWPEKDNTLLNRYYPTSLLVTGYDIIFFWVARMYFFGLEFMKQIPFKRVLMHGLIRDMQGRKMSKSLNNGIDPIEMIDKYGSDALRWSLITNSTPGMDIRFSEDKVESAWKISNKFWNIARFINEMPEDENKNLTDADLWIMNKLAHLSKKINRNIDKYDFAVIGSDIYRYIFNELSGWYIELLKSNPSKRGAMRILEKTLIVLHPFMPFITDRIYSEVFNKELLEQKWPIIRENKNVKYIDQIIDVVTEIRKYREENNLSKKEIIYYDIDNVIDPKMIIAIDKMAFAKREANKDYLIALDQINLYLKQDESIKEKNKQALIDKIAFVKNEITRASNILSNPNFVAKAPKEKVDAEKEKLAKYEKELAKYEEELKCKY</sequence>
<dbReference type="AlphaFoldDB" id="A0A0D5ZJC9"/>
<dbReference type="InterPro" id="IPR001412">
    <property type="entry name" value="aa-tRNA-synth_I_CS"/>
</dbReference>
<evidence type="ECO:0000256" key="11">
    <source>
        <dbReference type="HAMAP-Rule" id="MF_02004"/>
    </source>
</evidence>
<keyword evidence="6 11" id="KW-0067">ATP-binding</keyword>
<keyword evidence="3 11" id="KW-0963">Cytoplasm</keyword>
<dbReference type="PRINTS" id="PR00986">
    <property type="entry name" value="TRNASYNTHVAL"/>
</dbReference>
<evidence type="ECO:0000256" key="3">
    <source>
        <dbReference type="ARBA" id="ARBA00022490"/>
    </source>
</evidence>
<dbReference type="HOGENOM" id="CLU_001493_0_2_14"/>
<evidence type="ECO:0000259" key="12">
    <source>
        <dbReference type="Pfam" id="PF00133"/>
    </source>
</evidence>
<feature type="domain" description="Aminoacyl-tRNA synthetase class Ia" evidence="12">
    <location>
        <begin position="16"/>
        <end position="422"/>
    </location>
</feature>